<feature type="binding site" evidence="11">
    <location>
        <begin position="6"/>
        <end position="7"/>
    </location>
    <ligand>
        <name>substrate</name>
    </ligand>
</feature>
<protein>
    <recommendedName>
        <fullName evidence="11">Isopentenyl-diphosphate delta-isomerase</fullName>
        <shortName evidence="11">IPP isomerase</shortName>
        <ecNumber evidence="11">5.3.3.2</ecNumber>
    </recommendedName>
    <alternativeName>
        <fullName evidence="11">Isopentenyl diphosphate:dimethylallyl diphosphate isomerase</fullName>
    </alternativeName>
    <alternativeName>
        <fullName evidence="11">Isopentenyl pyrophosphate isomerase</fullName>
    </alternativeName>
    <alternativeName>
        <fullName evidence="11">Type 2 isopentenyl diphosphate isomerase</fullName>
        <shortName evidence="11">IDI-2</shortName>
    </alternativeName>
</protein>
<evidence type="ECO:0000256" key="1">
    <source>
        <dbReference type="ARBA" id="ARBA00001917"/>
    </source>
</evidence>
<keyword evidence="3 11" id="KW-0285">Flavoprotein</keyword>
<evidence type="ECO:0000256" key="10">
    <source>
        <dbReference type="ARBA" id="ARBA00025810"/>
    </source>
</evidence>
<comment type="cofactor">
    <cofactor evidence="11">
        <name>NADPH</name>
        <dbReference type="ChEBI" id="CHEBI:57783"/>
    </cofactor>
</comment>
<comment type="cofactor">
    <cofactor evidence="11">
        <name>Mg(2+)</name>
        <dbReference type="ChEBI" id="CHEBI:18420"/>
    </cofactor>
</comment>
<dbReference type="GO" id="GO:0004452">
    <property type="term" value="F:isopentenyl-diphosphate delta-isomerase activity"/>
    <property type="evidence" value="ECO:0007669"/>
    <property type="project" value="UniProtKB-UniRule"/>
</dbReference>
<keyword evidence="7 11" id="KW-0521">NADP</keyword>
<dbReference type="Proteomes" id="UP001057753">
    <property type="component" value="Unassembled WGS sequence"/>
</dbReference>
<feature type="binding site" evidence="11">
    <location>
        <position position="184"/>
    </location>
    <ligand>
        <name>FMN</name>
        <dbReference type="ChEBI" id="CHEBI:58210"/>
    </ligand>
</feature>
<dbReference type="GO" id="GO:0005737">
    <property type="term" value="C:cytoplasm"/>
    <property type="evidence" value="ECO:0007669"/>
    <property type="project" value="UniProtKB-SubCell"/>
</dbReference>
<reference evidence="13" key="1">
    <citation type="submission" date="2020-06" db="EMBL/GenBank/DDBJ databases">
        <title>Insight into the genomes of haloalkaliphilic bacilli from Kenyan soda lakes.</title>
        <authorList>
            <person name="Mwirichia R."/>
            <person name="Villamizar G.C."/>
            <person name="Poehlein A."/>
            <person name="Mugweru J."/>
            <person name="Kipnyargis A."/>
            <person name="Kiplimo D."/>
            <person name="Orwa P."/>
            <person name="Daniel R."/>
        </authorList>
    </citation>
    <scope>NUCLEOTIDE SEQUENCE</scope>
    <source>
        <strain evidence="13">B1096_S55</strain>
    </source>
</reference>
<dbReference type="PANTHER" id="PTHR43665">
    <property type="entry name" value="ISOPENTENYL-DIPHOSPHATE DELTA-ISOMERASE"/>
    <property type="match status" value="1"/>
</dbReference>
<evidence type="ECO:0000256" key="2">
    <source>
        <dbReference type="ARBA" id="ARBA00022490"/>
    </source>
</evidence>
<evidence type="ECO:0000256" key="7">
    <source>
        <dbReference type="ARBA" id="ARBA00022857"/>
    </source>
</evidence>
<feature type="binding site" evidence="11">
    <location>
        <position position="152"/>
    </location>
    <ligand>
        <name>substrate</name>
    </ligand>
</feature>
<dbReference type="Gene3D" id="3.20.20.70">
    <property type="entry name" value="Aldolase class I"/>
    <property type="match status" value="1"/>
</dbReference>
<dbReference type="SUPFAM" id="SSF51395">
    <property type="entry name" value="FMN-linked oxidoreductases"/>
    <property type="match status" value="1"/>
</dbReference>
<dbReference type="Pfam" id="PF01070">
    <property type="entry name" value="FMN_dh"/>
    <property type="match status" value="1"/>
</dbReference>
<dbReference type="PIRSF" id="PIRSF003314">
    <property type="entry name" value="IPP_isomerase"/>
    <property type="match status" value="1"/>
</dbReference>
<proteinExistence type="inferred from homology"/>
<organism evidence="13 14">
    <name type="scientific">Salipaludibacillus agaradhaerens</name>
    <name type="common">Bacillus agaradhaerens</name>
    <dbReference type="NCBI Taxonomy" id="76935"/>
    <lineage>
        <taxon>Bacteria</taxon>
        <taxon>Bacillati</taxon>
        <taxon>Bacillota</taxon>
        <taxon>Bacilli</taxon>
        <taxon>Bacillales</taxon>
        <taxon>Bacillaceae</taxon>
    </lineage>
</organism>
<feature type="binding site" evidence="11">
    <location>
        <position position="93"/>
    </location>
    <ligand>
        <name>FMN</name>
        <dbReference type="ChEBI" id="CHEBI:58210"/>
    </ligand>
</feature>
<feature type="binding site" evidence="11">
    <location>
        <begin position="283"/>
        <end position="284"/>
    </location>
    <ligand>
        <name>FMN</name>
        <dbReference type="ChEBI" id="CHEBI:58210"/>
    </ligand>
</feature>
<comment type="caution">
    <text evidence="13">The sequence shown here is derived from an EMBL/GenBank/DDBJ whole genome shotgun (WGS) entry which is preliminary data.</text>
</comment>
<comment type="caution">
    <text evidence="11">Lacks conserved residue(s) required for the propagation of feature annotation.</text>
</comment>
<dbReference type="RefSeq" id="WP_257821113.1">
    <property type="nucleotide sequence ID" value="NZ_JABXYM010000001.1"/>
</dbReference>
<dbReference type="GO" id="GO:0000287">
    <property type="term" value="F:magnesium ion binding"/>
    <property type="evidence" value="ECO:0007669"/>
    <property type="project" value="UniProtKB-UniRule"/>
</dbReference>
<evidence type="ECO:0000256" key="5">
    <source>
        <dbReference type="ARBA" id="ARBA00022723"/>
    </source>
</evidence>
<feature type="binding site" evidence="11">
    <location>
        <begin position="62"/>
        <end position="64"/>
    </location>
    <ligand>
        <name>FMN</name>
        <dbReference type="ChEBI" id="CHEBI:58210"/>
    </ligand>
</feature>
<dbReference type="InterPro" id="IPR000262">
    <property type="entry name" value="FMN-dep_DH"/>
</dbReference>
<evidence type="ECO:0000313" key="14">
    <source>
        <dbReference type="Proteomes" id="UP001057753"/>
    </source>
</evidence>
<sequence length="353" mass="38499">MSRAKRKIDHIEYAMQVGQTRASGLDDITFLHRSFPDTIVNQISLSTKVGELQFSSPIYINAMTGGGGRKTEKINRQLAQIANVLNIPMAVGSQMSAVKDKSEQPSYKVVRQYHPRGLVFANVGSEATVDEALFCISMLEADALQIHMNVIQELVMPEGDRDFKGALKRVESIIKAIDIPVIVKEVGFGMSRETVKQLYNIGASYVDVGGFGGTNFSLIENSRRTRQMNFFDHWGIPTAVSVAETAVYNDDNLDLTIFASGGIQNALDIAKVIALGANAAGLAGTVLKWVKDDGIDRTIDNLNSLLTDLKFIMAAVGAETLTDLKKSPIIISGATREWLIERGIDTTVFANRG</sequence>
<dbReference type="CDD" id="cd02811">
    <property type="entry name" value="IDI-2_FMN"/>
    <property type="match status" value="1"/>
</dbReference>
<feature type="binding site" evidence="11">
    <location>
        <position position="214"/>
    </location>
    <ligand>
        <name>FMN</name>
        <dbReference type="ChEBI" id="CHEBI:58210"/>
    </ligand>
</feature>
<keyword evidence="6 11" id="KW-0460">Magnesium</keyword>
<evidence type="ECO:0000256" key="8">
    <source>
        <dbReference type="ARBA" id="ARBA00023229"/>
    </source>
</evidence>
<comment type="catalytic activity">
    <reaction evidence="11">
        <text>isopentenyl diphosphate = dimethylallyl diphosphate</text>
        <dbReference type="Rhea" id="RHEA:23284"/>
        <dbReference type="ChEBI" id="CHEBI:57623"/>
        <dbReference type="ChEBI" id="CHEBI:128769"/>
        <dbReference type="EC" id="5.3.3.2"/>
    </reaction>
</comment>
<dbReference type="GO" id="GO:0016491">
    <property type="term" value="F:oxidoreductase activity"/>
    <property type="evidence" value="ECO:0007669"/>
    <property type="project" value="InterPro"/>
</dbReference>
<evidence type="ECO:0000256" key="6">
    <source>
        <dbReference type="ARBA" id="ARBA00022842"/>
    </source>
</evidence>
<comment type="similarity">
    <text evidence="11">Belongs to the IPP isomerase type 2 family.</text>
</comment>
<evidence type="ECO:0000256" key="11">
    <source>
        <dbReference type="HAMAP-Rule" id="MF_00354"/>
    </source>
</evidence>
<gene>
    <name evidence="11" type="primary">fni</name>
    <name evidence="13" type="ORF">HXA33_08205</name>
</gene>
<keyword evidence="8 11" id="KW-0414">Isoprene biosynthesis</keyword>
<accession>A0A9Q4B1Y9</accession>
<evidence type="ECO:0000256" key="4">
    <source>
        <dbReference type="ARBA" id="ARBA00022643"/>
    </source>
</evidence>
<name>A0A9Q4B1Y9_SALAG</name>
<dbReference type="InterPro" id="IPR013785">
    <property type="entry name" value="Aldolase_TIM"/>
</dbReference>
<keyword evidence="2 11" id="KW-0963">Cytoplasm</keyword>
<comment type="cofactor">
    <cofactor evidence="1 11">
        <name>FMN</name>
        <dbReference type="ChEBI" id="CHEBI:58210"/>
    </cofactor>
</comment>
<dbReference type="InterPro" id="IPR011179">
    <property type="entry name" value="IPdP_isomerase"/>
</dbReference>
<evidence type="ECO:0000313" key="13">
    <source>
        <dbReference type="EMBL" id="MCR6096535.1"/>
    </source>
</evidence>
<dbReference type="EC" id="5.3.3.2" evidence="11"/>
<dbReference type="NCBIfam" id="TIGR02151">
    <property type="entry name" value="IPP_isom_2"/>
    <property type="match status" value="1"/>
</dbReference>
<keyword evidence="5 11" id="KW-0479">Metal-binding</keyword>
<keyword evidence="9 11" id="KW-0413">Isomerase</keyword>
<evidence type="ECO:0000259" key="12">
    <source>
        <dbReference type="Pfam" id="PF01070"/>
    </source>
</evidence>
<feature type="binding site" evidence="11">
    <location>
        <position position="153"/>
    </location>
    <ligand>
        <name>Mg(2+)</name>
        <dbReference type="ChEBI" id="CHEBI:18420"/>
    </ligand>
</feature>
<evidence type="ECO:0000256" key="9">
    <source>
        <dbReference type="ARBA" id="ARBA00023235"/>
    </source>
</evidence>
<evidence type="ECO:0000256" key="3">
    <source>
        <dbReference type="ARBA" id="ARBA00022630"/>
    </source>
</evidence>
<comment type="function">
    <text evidence="11">Involved in the biosynthesis of isoprenoids. Catalyzes the 1,3-allylic rearrangement of the homoallylic substrate isopentenyl (IPP) to its allylic isomer, dimethylallyl diphosphate (DMAPP).</text>
</comment>
<dbReference type="GO" id="GO:0008299">
    <property type="term" value="P:isoprenoid biosynthetic process"/>
    <property type="evidence" value="ECO:0007669"/>
    <property type="project" value="UniProtKB-UniRule"/>
</dbReference>
<dbReference type="HAMAP" id="MF_00354">
    <property type="entry name" value="Idi_2"/>
    <property type="match status" value="1"/>
</dbReference>
<dbReference type="GO" id="GO:0010181">
    <property type="term" value="F:FMN binding"/>
    <property type="evidence" value="ECO:0007669"/>
    <property type="project" value="UniProtKB-UniRule"/>
</dbReference>
<comment type="subunit">
    <text evidence="10 11">Homooctamer. Dimer of tetramers.</text>
</comment>
<dbReference type="EMBL" id="JABXYM010000001">
    <property type="protein sequence ID" value="MCR6096535.1"/>
    <property type="molecule type" value="Genomic_DNA"/>
</dbReference>
<dbReference type="AlphaFoldDB" id="A0A9Q4B1Y9"/>
<dbReference type="PANTHER" id="PTHR43665:SF1">
    <property type="entry name" value="ISOPENTENYL-DIPHOSPHATE DELTA-ISOMERASE"/>
    <property type="match status" value="1"/>
</dbReference>
<keyword evidence="4 11" id="KW-0288">FMN</keyword>
<keyword evidence="14" id="KW-1185">Reference proteome</keyword>
<comment type="subcellular location">
    <subcellularLocation>
        <location evidence="11">Cytoplasm</location>
    </subcellularLocation>
</comment>
<feature type="binding site" evidence="11">
    <location>
        <position position="122"/>
    </location>
    <ligand>
        <name>FMN</name>
        <dbReference type="ChEBI" id="CHEBI:58210"/>
    </ligand>
</feature>
<dbReference type="GO" id="GO:0070402">
    <property type="term" value="F:NADPH binding"/>
    <property type="evidence" value="ECO:0007669"/>
    <property type="project" value="UniProtKB-UniRule"/>
</dbReference>
<feature type="domain" description="FMN-dependent dehydrogenase" evidence="12">
    <location>
        <begin position="167"/>
        <end position="327"/>
    </location>
</feature>